<name>A0A516V4P7_9GAMM</name>
<proteinExistence type="predicted"/>
<evidence type="ECO:0000256" key="1">
    <source>
        <dbReference type="SAM" id="MobiDB-lite"/>
    </source>
</evidence>
<sequence>MKRTIFAIACALALSACGHKQQAAQQDADTLPAPDAGKGSVTGMPDKPGPGAIGTPAPAMPAPSTVANAADAALPPDPSQGIAVGESNPTAPSPAGNAVEPGPGDAVKLLRDYYAAIAARDYGRAYRLWSENGAASNQSAQQFANGFSDTTGSSVEIGTPGDEDAGAGQRYIEIPVTVTATHADGSRHRYAGSYILHRTVVDGASAEDRAWRINSAKLRETTP</sequence>
<dbReference type="RefSeq" id="WP_143878969.1">
    <property type="nucleotide sequence ID" value="NZ_BAABLZ010000001.1"/>
</dbReference>
<gene>
    <name evidence="3" type="ORF">FNZ56_06030</name>
</gene>
<feature type="compositionally biased region" description="Polar residues" evidence="1">
    <location>
        <begin position="147"/>
        <end position="156"/>
    </location>
</feature>
<dbReference type="OrthoDB" id="485556at2"/>
<organism evidence="3 4">
    <name type="scientific">Pseudoluteimonas lycopersici</name>
    <dbReference type="NCBI Taxonomy" id="1324796"/>
    <lineage>
        <taxon>Bacteria</taxon>
        <taxon>Pseudomonadati</taxon>
        <taxon>Pseudomonadota</taxon>
        <taxon>Gammaproteobacteria</taxon>
        <taxon>Lysobacterales</taxon>
        <taxon>Lysobacteraceae</taxon>
        <taxon>Pseudoluteimonas</taxon>
    </lineage>
</organism>
<keyword evidence="2" id="KW-0732">Signal</keyword>
<feature type="signal peptide" evidence="2">
    <location>
        <begin position="1"/>
        <end position="23"/>
    </location>
</feature>
<dbReference type="EMBL" id="CP041742">
    <property type="protein sequence ID" value="QDQ73457.1"/>
    <property type="molecule type" value="Genomic_DNA"/>
</dbReference>
<accession>A0A516V4P7</accession>
<reference evidence="3 4" key="1">
    <citation type="submission" date="2019-07" db="EMBL/GenBank/DDBJ databases">
        <title>Lysobacter weifangensis sp. nov., isolated from bensulfuron-methyl contaminated farmland soil.</title>
        <authorList>
            <person name="Zhao H."/>
        </authorList>
    </citation>
    <scope>NUCLEOTIDE SEQUENCE [LARGE SCALE GENOMIC DNA]</scope>
    <source>
        <strain evidence="3 4">CC-Bw-6</strain>
    </source>
</reference>
<keyword evidence="4" id="KW-1185">Reference proteome</keyword>
<dbReference type="AlphaFoldDB" id="A0A516V4P7"/>
<feature type="chain" id="PRO_5022050291" description="Lipoprotein" evidence="2">
    <location>
        <begin position="24"/>
        <end position="223"/>
    </location>
</feature>
<evidence type="ECO:0000313" key="4">
    <source>
        <dbReference type="Proteomes" id="UP000315891"/>
    </source>
</evidence>
<dbReference type="Proteomes" id="UP000315891">
    <property type="component" value="Chromosome"/>
</dbReference>
<feature type="region of interest" description="Disordered" evidence="1">
    <location>
        <begin position="144"/>
        <end position="167"/>
    </location>
</feature>
<evidence type="ECO:0000313" key="3">
    <source>
        <dbReference type="EMBL" id="QDQ73457.1"/>
    </source>
</evidence>
<evidence type="ECO:0000256" key="2">
    <source>
        <dbReference type="SAM" id="SignalP"/>
    </source>
</evidence>
<dbReference type="PROSITE" id="PS51257">
    <property type="entry name" value="PROKAR_LIPOPROTEIN"/>
    <property type="match status" value="1"/>
</dbReference>
<feature type="region of interest" description="Disordered" evidence="1">
    <location>
        <begin position="25"/>
        <end position="103"/>
    </location>
</feature>
<evidence type="ECO:0008006" key="5">
    <source>
        <dbReference type="Google" id="ProtNLM"/>
    </source>
</evidence>
<protein>
    <recommendedName>
        <fullName evidence="5">Lipoprotein</fullName>
    </recommendedName>
</protein>